<name>A0AAN8SGD3_POLSC</name>
<evidence type="ECO:0000313" key="1">
    <source>
        <dbReference type="EMBL" id="KAK6645246.1"/>
    </source>
</evidence>
<protein>
    <submittedName>
        <fullName evidence="1">Uncharacterized protein</fullName>
    </submittedName>
</protein>
<organism evidence="1 2">
    <name type="scientific">Polyplax serrata</name>
    <name type="common">Common mouse louse</name>
    <dbReference type="NCBI Taxonomy" id="468196"/>
    <lineage>
        <taxon>Eukaryota</taxon>
        <taxon>Metazoa</taxon>
        <taxon>Ecdysozoa</taxon>
        <taxon>Arthropoda</taxon>
        <taxon>Hexapoda</taxon>
        <taxon>Insecta</taxon>
        <taxon>Pterygota</taxon>
        <taxon>Neoptera</taxon>
        <taxon>Paraneoptera</taxon>
        <taxon>Psocodea</taxon>
        <taxon>Troctomorpha</taxon>
        <taxon>Phthiraptera</taxon>
        <taxon>Anoplura</taxon>
        <taxon>Polyplacidae</taxon>
        <taxon>Polyplax</taxon>
    </lineage>
</organism>
<proteinExistence type="predicted"/>
<gene>
    <name evidence="1" type="ORF">RUM43_001522</name>
</gene>
<comment type="caution">
    <text evidence="1">The sequence shown here is derived from an EMBL/GenBank/DDBJ whole genome shotgun (WGS) entry which is preliminary data.</text>
</comment>
<accession>A0AAN8SGD3</accession>
<evidence type="ECO:0000313" key="2">
    <source>
        <dbReference type="Proteomes" id="UP001372834"/>
    </source>
</evidence>
<reference evidence="1 2" key="1">
    <citation type="submission" date="2023-10" db="EMBL/GenBank/DDBJ databases">
        <title>Genomes of two closely related lineages of the louse Polyplax serrata with different host specificities.</title>
        <authorList>
            <person name="Martinu J."/>
            <person name="Tarabai H."/>
            <person name="Stefka J."/>
            <person name="Hypsa V."/>
        </authorList>
    </citation>
    <scope>NUCLEOTIDE SEQUENCE [LARGE SCALE GENOMIC DNA]</scope>
    <source>
        <strain evidence="1">HR10_N</strain>
    </source>
</reference>
<dbReference type="AlphaFoldDB" id="A0AAN8SGD3"/>
<sequence>MVRVKKITKSLNISVVSRSIITKKGDGSQVKESTDSSTTLEDDDVKDTTSFILYPTYLSNSVKNIKGLLNGVTIH</sequence>
<dbReference type="Proteomes" id="UP001372834">
    <property type="component" value="Unassembled WGS sequence"/>
</dbReference>
<dbReference type="EMBL" id="JAWJWE010000001">
    <property type="protein sequence ID" value="KAK6645246.1"/>
    <property type="molecule type" value="Genomic_DNA"/>
</dbReference>